<dbReference type="InterPro" id="IPR049941">
    <property type="entry name" value="LPLAT_7/PORCN-like"/>
</dbReference>
<reference evidence="9" key="1">
    <citation type="submission" date="2023-03" db="EMBL/GenBank/DDBJ databases">
        <title>Electrophorus voltai genome.</title>
        <authorList>
            <person name="Bian C."/>
        </authorList>
    </citation>
    <scope>NUCLEOTIDE SEQUENCE</scope>
    <source>
        <strain evidence="9">CB-2022</strain>
        <tissue evidence="9">Muscle</tissue>
    </source>
</reference>
<accession>A0AAD8Z4F0</accession>
<dbReference type="AlphaFoldDB" id="A0AAD8Z4F0"/>
<dbReference type="Pfam" id="PF03062">
    <property type="entry name" value="MBOAT"/>
    <property type="match status" value="1"/>
</dbReference>
<evidence type="ECO:0000256" key="3">
    <source>
        <dbReference type="ARBA" id="ARBA00022692"/>
    </source>
</evidence>
<comment type="subcellular location">
    <subcellularLocation>
        <location evidence="1">Endoplasmic reticulum membrane</location>
        <topology evidence="1">Multi-pass membrane protein</topology>
    </subcellularLocation>
</comment>
<dbReference type="PANTHER" id="PTHR13906">
    <property type="entry name" value="PORCUPINE"/>
    <property type="match status" value="1"/>
</dbReference>
<feature type="transmembrane region" description="Helical" evidence="8">
    <location>
        <begin position="161"/>
        <end position="185"/>
    </location>
</feature>
<proteinExistence type="predicted"/>
<feature type="transmembrane region" description="Helical" evidence="8">
    <location>
        <begin position="322"/>
        <end position="339"/>
    </location>
</feature>
<keyword evidence="7" id="KW-0012">Acyltransferase</keyword>
<gene>
    <name evidence="9" type="ORF">P4O66_012271</name>
</gene>
<evidence type="ECO:0000256" key="5">
    <source>
        <dbReference type="ARBA" id="ARBA00022989"/>
    </source>
</evidence>
<keyword evidence="3 8" id="KW-0812">Transmembrane</keyword>
<dbReference type="EMBL" id="JAROKS010000019">
    <property type="protein sequence ID" value="KAK1792321.1"/>
    <property type="molecule type" value="Genomic_DNA"/>
</dbReference>
<organism evidence="9 10">
    <name type="scientific">Electrophorus voltai</name>
    <dbReference type="NCBI Taxonomy" id="2609070"/>
    <lineage>
        <taxon>Eukaryota</taxon>
        <taxon>Metazoa</taxon>
        <taxon>Chordata</taxon>
        <taxon>Craniata</taxon>
        <taxon>Vertebrata</taxon>
        <taxon>Euteleostomi</taxon>
        <taxon>Actinopterygii</taxon>
        <taxon>Neopterygii</taxon>
        <taxon>Teleostei</taxon>
        <taxon>Ostariophysi</taxon>
        <taxon>Gymnotiformes</taxon>
        <taxon>Gymnotoidei</taxon>
        <taxon>Gymnotidae</taxon>
        <taxon>Electrophorus</taxon>
    </lineage>
</organism>
<keyword evidence="4" id="KW-0256">Endoplasmic reticulum</keyword>
<evidence type="ECO:0000313" key="9">
    <source>
        <dbReference type="EMBL" id="KAK1792321.1"/>
    </source>
</evidence>
<evidence type="ECO:0000256" key="7">
    <source>
        <dbReference type="ARBA" id="ARBA00023315"/>
    </source>
</evidence>
<keyword evidence="10" id="KW-1185">Reference proteome</keyword>
<evidence type="ECO:0000256" key="1">
    <source>
        <dbReference type="ARBA" id="ARBA00004477"/>
    </source>
</evidence>
<dbReference type="GO" id="GO:0005789">
    <property type="term" value="C:endoplasmic reticulum membrane"/>
    <property type="evidence" value="ECO:0007669"/>
    <property type="project" value="UniProtKB-SubCell"/>
</dbReference>
<evidence type="ECO:0000256" key="4">
    <source>
        <dbReference type="ARBA" id="ARBA00022824"/>
    </source>
</evidence>
<feature type="transmembrane region" description="Helical" evidence="8">
    <location>
        <begin position="14"/>
        <end position="39"/>
    </location>
</feature>
<evidence type="ECO:0000256" key="8">
    <source>
        <dbReference type="SAM" id="Phobius"/>
    </source>
</evidence>
<evidence type="ECO:0000256" key="6">
    <source>
        <dbReference type="ARBA" id="ARBA00023136"/>
    </source>
</evidence>
<dbReference type="PANTHER" id="PTHR13906:SF3">
    <property type="entry name" value="GHRELIN O-ACYLTRANSFERASE"/>
    <property type="match status" value="1"/>
</dbReference>
<protein>
    <recommendedName>
        <fullName evidence="11">Ghrelin O-acyltransferase</fullName>
    </recommendedName>
</protein>
<dbReference type="InterPro" id="IPR004299">
    <property type="entry name" value="MBOAT_fam"/>
</dbReference>
<evidence type="ECO:0000313" key="10">
    <source>
        <dbReference type="Proteomes" id="UP001239994"/>
    </source>
</evidence>
<sequence length="455" mass="50701">MGLLSLILHENLQLVYQLLTIPFALLFYCLATQGCLTLINRHVCLMLGGFLLAVLTMGPYCILLFITSIVFVLLVFLVGPAHIHPWIFGLQMCWQTFWHFYIQYQQYWLRDAMDPRLSLAMSALMLLSQRVTSVSMDLQEGKVAGPFNRSFRNQVSSIIPFLSYAFYFPALLGGPLCPVNTYMTFVEQITITPPPSPLTILPSKLLQVLALTALKYLLASFLQSSRLRSSSPVGSPGIPWIWVFSLVLRLNYYAHWKASECLNNAAGLGFSGRGPSGGAVWDRLSDGDAWEIESSVRISAFARRWNATTATWLRRLVFHRSSGAWLLATFAFSALWHGLHPGQVMGFLGWAIAVLADHRLHAHVGPRLSTPWRKGLFTCLSWAYTQVVIAWVVAVTELRSFETASLLGGVSIIHTGISSTRAPLKILRSLAQVNRKLLCSACMFAYSSGQVTLHA</sequence>
<dbReference type="Proteomes" id="UP001239994">
    <property type="component" value="Unassembled WGS sequence"/>
</dbReference>
<keyword evidence="5 8" id="KW-1133">Transmembrane helix</keyword>
<feature type="transmembrane region" description="Helical" evidence="8">
    <location>
        <begin position="51"/>
        <end position="77"/>
    </location>
</feature>
<comment type="caution">
    <text evidence="9">The sequence shown here is derived from an EMBL/GenBank/DDBJ whole genome shotgun (WGS) entry which is preliminary data.</text>
</comment>
<evidence type="ECO:0000256" key="2">
    <source>
        <dbReference type="ARBA" id="ARBA00022679"/>
    </source>
</evidence>
<name>A0AAD8Z4F0_9TELE</name>
<keyword evidence="2" id="KW-0808">Transferase</keyword>
<keyword evidence="6 8" id="KW-0472">Membrane</keyword>
<dbReference type="GO" id="GO:0030258">
    <property type="term" value="P:lipid modification"/>
    <property type="evidence" value="ECO:0007669"/>
    <property type="project" value="TreeGrafter"/>
</dbReference>
<evidence type="ECO:0008006" key="11">
    <source>
        <dbReference type="Google" id="ProtNLM"/>
    </source>
</evidence>
<dbReference type="GO" id="GO:0016412">
    <property type="term" value="F:serine O-acyltransferase activity"/>
    <property type="evidence" value="ECO:0007669"/>
    <property type="project" value="TreeGrafter"/>
</dbReference>